<accession>A0A1F7WHX3</accession>
<dbReference type="EMBL" id="MGFJ01000022">
    <property type="protein sequence ID" value="OGM02426.1"/>
    <property type="molecule type" value="Genomic_DNA"/>
</dbReference>
<sequence length="259" mass="29645">MRKKNINYGYNFGDIQTIPELPVGVIESTINHILTFANKPVDSLVVLDVGSGRGTYTRYLAEKVKRVVGVEPFLPAYQIAVKNNTSKKASYHNCKIENFVTKDRFDLAINLTTIEHMPDGLKSFKRIFRLLKDGGIVYVTAPNKLWPLESHYNLLFLSYLPLPVANYYLKITGKGNSYRECSYSKTYWGMKRFFGQFPCTYKFIVPSPDSKYLGLGIDNLFNRTIKRIGIVLIKRFPIFWAFSKGFIVVATKKSFSKSN</sequence>
<dbReference type="PANTHER" id="PTHR43861">
    <property type="entry name" value="TRANS-ACONITATE 2-METHYLTRANSFERASE-RELATED"/>
    <property type="match status" value="1"/>
</dbReference>
<dbReference type="InterPro" id="IPR029063">
    <property type="entry name" value="SAM-dependent_MTases_sf"/>
</dbReference>
<evidence type="ECO:0000313" key="2">
    <source>
        <dbReference type="Proteomes" id="UP000176198"/>
    </source>
</evidence>
<evidence type="ECO:0008006" key="3">
    <source>
        <dbReference type="Google" id="ProtNLM"/>
    </source>
</evidence>
<name>A0A1F7WHX3_9BACT</name>
<dbReference type="SUPFAM" id="SSF53335">
    <property type="entry name" value="S-adenosyl-L-methionine-dependent methyltransferases"/>
    <property type="match status" value="1"/>
</dbReference>
<organism evidence="1 2">
    <name type="scientific">Candidatus Woesebacteria bacterium GWA1_41_8</name>
    <dbReference type="NCBI Taxonomy" id="1802471"/>
    <lineage>
        <taxon>Bacteria</taxon>
        <taxon>Candidatus Woeseibacteriota</taxon>
    </lineage>
</organism>
<comment type="caution">
    <text evidence="1">The sequence shown here is derived from an EMBL/GenBank/DDBJ whole genome shotgun (WGS) entry which is preliminary data.</text>
</comment>
<dbReference type="AlphaFoldDB" id="A0A1F7WHX3"/>
<reference evidence="1 2" key="1">
    <citation type="journal article" date="2016" name="Nat. Commun.">
        <title>Thousands of microbial genomes shed light on interconnected biogeochemical processes in an aquifer system.</title>
        <authorList>
            <person name="Anantharaman K."/>
            <person name="Brown C.T."/>
            <person name="Hug L.A."/>
            <person name="Sharon I."/>
            <person name="Castelle C.J."/>
            <person name="Probst A.J."/>
            <person name="Thomas B.C."/>
            <person name="Singh A."/>
            <person name="Wilkins M.J."/>
            <person name="Karaoz U."/>
            <person name="Brodie E.L."/>
            <person name="Williams K.H."/>
            <person name="Hubbard S.S."/>
            <person name="Banfield J.F."/>
        </authorList>
    </citation>
    <scope>NUCLEOTIDE SEQUENCE [LARGE SCALE GENOMIC DNA]</scope>
</reference>
<proteinExistence type="predicted"/>
<protein>
    <recommendedName>
        <fullName evidence="3">Methyltransferase type 11 domain-containing protein</fullName>
    </recommendedName>
</protein>
<dbReference type="Gene3D" id="3.40.50.150">
    <property type="entry name" value="Vaccinia Virus protein VP39"/>
    <property type="match status" value="1"/>
</dbReference>
<evidence type="ECO:0000313" key="1">
    <source>
        <dbReference type="EMBL" id="OGM02426.1"/>
    </source>
</evidence>
<gene>
    <name evidence="1" type="ORF">A2115_03115</name>
</gene>
<dbReference type="Pfam" id="PF13489">
    <property type="entry name" value="Methyltransf_23"/>
    <property type="match status" value="1"/>
</dbReference>
<dbReference type="STRING" id="1802471.A2115_03115"/>
<dbReference type="Proteomes" id="UP000176198">
    <property type="component" value="Unassembled WGS sequence"/>
</dbReference>
<dbReference type="CDD" id="cd02440">
    <property type="entry name" value="AdoMet_MTases"/>
    <property type="match status" value="1"/>
</dbReference>